<dbReference type="AlphaFoldDB" id="A0A1M6YJM6"/>
<dbReference type="EMBL" id="FRBI01000003">
    <property type="protein sequence ID" value="SHL18456.1"/>
    <property type="molecule type" value="Genomic_DNA"/>
</dbReference>
<organism evidence="2 3">
    <name type="scientific">Actinacidiphila paucisporea</name>
    <dbReference type="NCBI Taxonomy" id="310782"/>
    <lineage>
        <taxon>Bacteria</taxon>
        <taxon>Bacillati</taxon>
        <taxon>Actinomycetota</taxon>
        <taxon>Actinomycetes</taxon>
        <taxon>Kitasatosporales</taxon>
        <taxon>Streptomycetaceae</taxon>
        <taxon>Actinacidiphila</taxon>
    </lineage>
</organism>
<dbReference type="InterPro" id="IPR033889">
    <property type="entry name" value="LanC"/>
</dbReference>
<evidence type="ECO:0000256" key="1">
    <source>
        <dbReference type="PIRSR" id="PIRSR607822-1"/>
    </source>
</evidence>
<feature type="binding site" evidence="1">
    <location>
        <position position="331"/>
    </location>
    <ligand>
        <name>Zn(2+)</name>
        <dbReference type="ChEBI" id="CHEBI:29105"/>
    </ligand>
</feature>
<dbReference type="Pfam" id="PF05147">
    <property type="entry name" value="LANC_like"/>
    <property type="match status" value="1"/>
</dbReference>
<feature type="binding site" evidence="1">
    <location>
        <position position="330"/>
    </location>
    <ligand>
        <name>Zn(2+)</name>
        <dbReference type="ChEBI" id="CHEBI:29105"/>
    </ligand>
</feature>
<dbReference type="InterPro" id="IPR007822">
    <property type="entry name" value="LANC-like"/>
</dbReference>
<reference evidence="2 3" key="1">
    <citation type="submission" date="2016-11" db="EMBL/GenBank/DDBJ databases">
        <authorList>
            <person name="Jaros S."/>
            <person name="Januszkiewicz K."/>
            <person name="Wedrychowicz H."/>
        </authorList>
    </citation>
    <scope>NUCLEOTIDE SEQUENCE [LARGE SCALE GENOMIC DNA]</scope>
    <source>
        <strain evidence="2 3">CGMCC 4.2025</strain>
    </source>
</reference>
<dbReference type="OrthoDB" id="1882482at2"/>
<proteinExistence type="predicted"/>
<dbReference type="GO" id="GO:0031179">
    <property type="term" value="P:peptide modification"/>
    <property type="evidence" value="ECO:0007669"/>
    <property type="project" value="InterPro"/>
</dbReference>
<dbReference type="Proteomes" id="UP000184111">
    <property type="component" value="Unassembled WGS sequence"/>
</dbReference>
<keyword evidence="3" id="KW-1185">Reference proteome</keyword>
<dbReference type="Gene3D" id="1.50.10.20">
    <property type="match status" value="1"/>
</dbReference>
<protein>
    <submittedName>
        <fullName evidence="2">Lanthionine synthetase C-like protein</fullName>
    </submittedName>
</protein>
<accession>A0A1M6YJM6</accession>
<name>A0A1M6YJM6_9ACTN</name>
<sequence>MTTTDDTIADAFAHQLEEPDVVAEAVTAAAWWRQSLAHGAPGIALLHVARAANGQADWDVAHRWLSYISAAPLTLGQQGSHPFYGATALAHVLAMAAPHHREGLRRPLDVLETGIRADLRVRLDAANRRISQGRMATLEEFDAIHGLTGYGAYLLRRDPDGADTAAVLDYLVRLTEPLTVDGEHLPGWWVPTGTNGRYALTMPGGHANSGVAHGIAGPLALLSLAARRGVTRPGTSDAIETILAWLDRWRPGPSAPWPYLVTRRELREGIDNPPVLRPSWCYGEAGLARACQLAALALGDPGRGDDAERTARHAFTCAEQLAAVREPSLCHGFAGLAHCARRIAADARPQSAESLRHIATRLIEHAGPTASDDPAAYARATIRTPGAGAGLLDGLAGIALSRLDAPDWDTCLLLT</sequence>
<dbReference type="SMART" id="SM01260">
    <property type="entry name" value="LANC_like"/>
    <property type="match status" value="1"/>
</dbReference>
<keyword evidence="1" id="KW-0862">Zinc</keyword>
<evidence type="ECO:0000313" key="3">
    <source>
        <dbReference type="Proteomes" id="UP000184111"/>
    </source>
</evidence>
<dbReference type="RefSeq" id="WP_073494663.1">
    <property type="nucleotide sequence ID" value="NZ_FRBI01000003.1"/>
</dbReference>
<dbReference type="PRINTS" id="PR01955">
    <property type="entry name" value="LANCFRANKIA"/>
</dbReference>
<keyword evidence="1" id="KW-0479">Metal-binding</keyword>
<feature type="binding site" evidence="1">
    <location>
        <position position="281"/>
    </location>
    <ligand>
        <name>Zn(2+)</name>
        <dbReference type="ChEBI" id="CHEBI:29105"/>
    </ligand>
</feature>
<dbReference type="STRING" id="310782.SAMN05216499_10316"/>
<dbReference type="CDD" id="cd04793">
    <property type="entry name" value="LanC"/>
    <property type="match status" value="1"/>
</dbReference>
<evidence type="ECO:0000313" key="2">
    <source>
        <dbReference type="EMBL" id="SHL18456.1"/>
    </source>
</evidence>
<dbReference type="GO" id="GO:0046872">
    <property type="term" value="F:metal ion binding"/>
    <property type="evidence" value="ECO:0007669"/>
    <property type="project" value="UniProtKB-KW"/>
</dbReference>
<gene>
    <name evidence="2" type="ORF">SAMN05216499_10316</name>
</gene>
<dbReference type="PRINTS" id="PR01950">
    <property type="entry name" value="LANCSUPER"/>
</dbReference>
<dbReference type="SUPFAM" id="SSF158745">
    <property type="entry name" value="LanC-like"/>
    <property type="match status" value="1"/>
</dbReference>